<dbReference type="InterPro" id="IPR001872">
    <property type="entry name" value="Peptidase_A8"/>
</dbReference>
<evidence type="ECO:0000313" key="13">
    <source>
        <dbReference type="Proteomes" id="UP000006238"/>
    </source>
</evidence>
<dbReference type="RefSeq" id="WP_005603050.1">
    <property type="nucleotide sequence ID" value="NZ_GG663524.1"/>
</dbReference>
<evidence type="ECO:0000256" key="1">
    <source>
        <dbReference type="ARBA" id="ARBA00006139"/>
    </source>
</evidence>
<keyword evidence="3 9" id="KW-0645">Protease</keyword>
<evidence type="ECO:0000313" key="12">
    <source>
        <dbReference type="EMBL" id="EFF68177.1"/>
    </source>
</evidence>
<evidence type="ECO:0000256" key="10">
    <source>
        <dbReference type="RuleBase" id="RU000594"/>
    </source>
</evidence>
<dbReference type="GeneID" id="98918325"/>
<feature type="transmembrane region" description="Helical" evidence="9">
    <location>
        <begin position="65"/>
        <end position="83"/>
    </location>
</feature>
<feature type="transmembrane region" description="Helical" evidence="9">
    <location>
        <begin position="92"/>
        <end position="110"/>
    </location>
</feature>
<keyword evidence="5 9" id="KW-0064">Aspartyl protease</keyword>
<dbReference type="AlphaFoldDB" id="D4S029"/>
<dbReference type="HAMAP" id="MF_00161">
    <property type="entry name" value="LspA"/>
    <property type="match status" value="1"/>
</dbReference>
<keyword evidence="8 9" id="KW-0472">Membrane</keyword>
<dbReference type="EMBL" id="ABWN01000030">
    <property type="protein sequence ID" value="EFF68177.1"/>
    <property type="molecule type" value="Genomic_DNA"/>
</dbReference>
<dbReference type="GO" id="GO:0004190">
    <property type="term" value="F:aspartic-type endopeptidase activity"/>
    <property type="evidence" value="ECO:0007669"/>
    <property type="project" value="UniProtKB-UniRule"/>
</dbReference>
<proteinExistence type="inferred from homology"/>
<name>D4S029_9FIRM</name>
<evidence type="ECO:0000256" key="9">
    <source>
        <dbReference type="HAMAP-Rule" id="MF_00161"/>
    </source>
</evidence>
<dbReference type="GO" id="GO:0006508">
    <property type="term" value="P:proteolysis"/>
    <property type="evidence" value="ECO:0007669"/>
    <property type="project" value="UniProtKB-KW"/>
</dbReference>
<gene>
    <name evidence="9 12" type="primary">lspA</name>
    <name evidence="12" type="ORF">BUTYVIB_01445</name>
</gene>
<dbReference type="HOGENOM" id="CLU_083252_3_3_9"/>
<feature type="active site" evidence="9">
    <location>
        <position position="136"/>
    </location>
</feature>
<feature type="transmembrane region" description="Helical" evidence="9">
    <location>
        <begin position="7"/>
        <end position="28"/>
    </location>
</feature>
<protein>
    <recommendedName>
        <fullName evidence="9">Lipoprotein signal peptidase</fullName>
        <ecNumber evidence="9">3.4.23.36</ecNumber>
    </recommendedName>
    <alternativeName>
        <fullName evidence="9">Prolipoprotein signal peptidase</fullName>
    </alternativeName>
    <alternativeName>
        <fullName evidence="9">Signal peptidase II</fullName>
        <shortName evidence="9">SPase II</shortName>
    </alternativeName>
</protein>
<evidence type="ECO:0000256" key="7">
    <source>
        <dbReference type="ARBA" id="ARBA00022989"/>
    </source>
</evidence>
<dbReference type="EC" id="3.4.23.36" evidence="9"/>
<dbReference type="Proteomes" id="UP000006238">
    <property type="component" value="Unassembled WGS sequence"/>
</dbReference>
<accession>D4S029</accession>
<comment type="catalytic activity">
    <reaction evidence="9 10">
        <text>Release of signal peptides from bacterial membrane prolipoproteins. Hydrolyzes -Xaa-Yaa-Zaa-|-(S,diacylglyceryl)Cys-, in which Xaa is hydrophobic (preferably Leu), and Yaa (Ala or Ser) and Zaa (Gly or Ala) have small, neutral side chains.</text>
        <dbReference type="EC" id="3.4.23.36"/>
    </reaction>
</comment>
<keyword evidence="7 9" id="KW-1133">Transmembrane helix</keyword>
<sequence>MKRTLNYIYAFLAFGILIFIDQFTKYLARTKLADGKTFSVIKNVLQFNYIRNNGAAWGIMSGKQIFFIILTSVLIVGIIYIYFKIPSDKKYRLLKVILVTLSAGAVGNLIDRIKNGYVDDFIDFYLINFPVFNFADICVCLSMIGLVISIFFVYKDKDMEFLKIRKKESKEVNE</sequence>
<comment type="function">
    <text evidence="9 10">This protein specifically catalyzes the removal of signal peptides from prolipoproteins.</text>
</comment>
<evidence type="ECO:0000256" key="8">
    <source>
        <dbReference type="ARBA" id="ARBA00023136"/>
    </source>
</evidence>
<dbReference type="PANTHER" id="PTHR33695:SF1">
    <property type="entry name" value="LIPOPROTEIN SIGNAL PEPTIDASE"/>
    <property type="match status" value="1"/>
</dbReference>
<dbReference type="eggNOG" id="COG0597">
    <property type="taxonomic scope" value="Bacteria"/>
</dbReference>
<comment type="subcellular location">
    <subcellularLocation>
        <location evidence="9">Cell membrane</location>
        <topology evidence="9">Multi-pass membrane protein</topology>
    </subcellularLocation>
</comment>
<keyword evidence="6 9" id="KW-0378">Hydrolase</keyword>
<evidence type="ECO:0000256" key="11">
    <source>
        <dbReference type="RuleBase" id="RU004181"/>
    </source>
</evidence>
<dbReference type="PRINTS" id="PR00781">
    <property type="entry name" value="LIPOSIGPTASE"/>
</dbReference>
<comment type="pathway">
    <text evidence="9">Protein modification; lipoprotein biosynthesis (signal peptide cleavage).</text>
</comment>
<evidence type="ECO:0000256" key="2">
    <source>
        <dbReference type="ARBA" id="ARBA00022475"/>
    </source>
</evidence>
<evidence type="ECO:0000256" key="3">
    <source>
        <dbReference type="ARBA" id="ARBA00022670"/>
    </source>
</evidence>
<dbReference type="Pfam" id="PF01252">
    <property type="entry name" value="Peptidase_A8"/>
    <property type="match status" value="1"/>
</dbReference>
<dbReference type="PANTHER" id="PTHR33695">
    <property type="entry name" value="LIPOPROTEIN SIGNAL PEPTIDASE"/>
    <property type="match status" value="1"/>
</dbReference>
<evidence type="ECO:0000256" key="6">
    <source>
        <dbReference type="ARBA" id="ARBA00022801"/>
    </source>
</evidence>
<keyword evidence="13" id="KW-1185">Reference proteome</keyword>
<dbReference type="GO" id="GO:0005886">
    <property type="term" value="C:plasma membrane"/>
    <property type="evidence" value="ECO:0007669"/>
    <property type="project" value="UniProtKB-SubCell"/>
</dbReference>
<dbReference type="NCBIfam" id="TIGR00077">
    <property type="entry name" value="lspA"/>
    <property type="match status" value="1"/>
</dbReference>
<comment type="caution">
    <text evidence="12">The sequence shown here is derived from an EMBL/GenBank/DDBJ whole genome shotgun (WGS) entry which is preliminary data.</text>
</comment>
<feature type="transmembrane region" description="Helical" evidence="9">
    <location>
        <begin position="130"/>
        <end position="154"/>
    </location>
</feature>
<dbReference type="UniPathway" id="UPA00665"/>
<evidence type="ECO:0000256" key="5">
    <source>
        <dbReference type="ARBA" id="ARBA00022750"/>
    </source>
</evidence>
<organism evidence="12 13">
    <name type="scientific">Eshraghiella crossota DSM 2876</name>
    <dbReference type="NCBI Taxonomy" id="511680"/>
    <lineage>
        <taxon>Bacteria</taxon>
        <taxon>Bacillati</taxon>
        <taxon>Bacillota</taxon>
        <taxon>Clostridia</taxon>
        <taxon>Lachnospirales</taxon>
        <taxon>Lachnospiraceae</taxon>
        <taxon>Eshraghiella</taxon>
    </lineage>
</organism>
<feature type="active site" evidence="9">
    <location>
        <position position="120"/>
    </location>
</feature>
<comment type="similarity">
    <text evidence="1 9 11">Belongs to the peptidase A8 family.</text>
</comment>
<evidence type="ECO:0000256" key="4">
    <source>
        <dbReference type="ARBA" id="ARBA00022692"/>
    </source>
</evidence>
<reference evidence="12 13" key="1">
    <citation type="submission" date="2010-02" db="EMBL/GenBank/DDBJ databases">
        <authorList>
            <person name="Weinstock G."/>
            <person name="Sodergren E."/>
            <person name="Clifton S."/>
            <person name="Fulton L."/>
            <person name="Fulton B."/>
            <person name="Courtney L."/>
            <person name="Fronick C."/>
            <person name="Harrison M."/>
            <person name="Strong C."/>
            <person name="Farmer C."/>
            <person name="Delahaunty K."/>
            <person name="Markovic C."/>
            <person name="Hall O."/>
            <person name="Minx P."/>
            <person name="Tomlinson C."/>
            <person name="Mitreva M."/>
            <person name="Nelson J."/>
            <person name="Hou S."/>
            <person name="Wollam A."/>
            <person name="Pepin K.H."/>
            <person name="Johnson M."/>
            <person name="Bhonagiri V."/>
            <person name="Zhang X."/>
            <person name="Suruliraj S."/>
            <person name="Warren W."/>
            <person name="Chinwalla A."/>
            <person name="Mardis E.R."/>
            <person name="Wilson R.K."/>
        </authorList>
    </citation>
    <scope>NUCLEOTIDE SEQUENCE [LARGE SCALE GENOMIC DNA]</scope>
    <source>
        <strain evidence="12 13">DSM 2876</strain>
    </source>
</reference>
<keyword evidence="2 9" id="KW-1003">Cell membrane</keyword>
<keyword evidence="4 9" id="KW-0812">Transmembrane</keyword>
<dbReference type="PROSITE" id="PS00855">
    <property type="entry name" value="SPASE_II"/>
    <property type="match status" value="1"/>
</dbReference>
<dbReference type="STRING" id="45851.BHV86_10510"/>